<dbReference type="OrthoDB" id="9779263at2"/>
<dbReference type="InterPro" id="IPR036425">
    <property type="entry name" value="MoaB/Mog-like_dom_sf"/>
</dbReference>
<dbReference type="AlphaFoldDB" id="A0A1I3M3B6"/>
<gene>
    <name evidence="1" type="ORF">SAMN04487991_1233</name>
</gene>
<accession>A0A1I3M3B6</accession>
<name>A0A1I3M3B6_9RHOB</name>
<dbReference type="UniPathway" id="UPA00344"/>
<keyword evidence="2" id="KW-1185">Reference proteome</keyword>
<reference evidence="2" key="1">
    <citation type="submission" date="2016-10" db="EMBL/GenBank/DDBJ databases">
        <authorList>
            <person name="Varghese N."/>
            <person name="Submissions S."/>
        </authorList>
    </citation>
    <scope>NUCLEOTIDE SEQUENCE [LARGE SCALE GENOMIC DNA]</scope>
    <source>
        <strain evidence="2">DSM 26471</strain>
    </source>
</reference>
<keyword evidence="1" id="KW-0808">Transferase</keyword>
<evidence type="ECO:0000313" key="2">
    <source>
        <dbReference type="Proteomes" id="UP000199630"/>
    </source>
</evidence>
<dbReference type="RefSeq" id="WP_090058951.1">
    <property type="nucleotide sequence ID" value="NZ_FORH01000001.1"/>
</dbReference>
<dbReference type="STRING" id="588602.SAMN04487991_1233"/>
<dbReference type="SUPFAM" id="SSF53218">
    <property type="entry name" value="Molybdenum cofactor biosynthesis proteins"/>
    <property type="match status" value="1"/>
</dbReference>
<sequence length="326" mass="34323">MIFETRPLHAAKGTVLARDITLKTGVRFSAGRPIGPSEIAALTMAGLRELDVVALDLHDVVANEAAKRIAEVLVPHASDANLRISGAAGGRIDFRAVCAGVLGIDTYGVTRMNRVDEGIAIITLPQFHFVRAGDLVASLRIVPLAVRRYAISQVIEEGEDMMRLRPVIAERVTLIQTVEGGDTSQVHGEPVIRARLARMGIRLTESLVVAHREGALAEALLSASGEAVLILTARETVDRGDVAPAALKRAGGVITRFGLPVDPGARMFAGGLGAVPVLGLPKCAAEPEGNGTDWVLERLFCGVSISDDDLADLGVGGLLSGKSERD</sequence>
<dbReference type="EMBL" id="FORH01000001">
    <property type="protein sequence ID" value="SFI91539.1"/>
    <property type="molecule type" value="Genomic_DNA"/>
</dbReference>
<organism evidence="1 2">
    <name type="scientific">Celeribacter neptunius</name>
    <dbReference type="NCBI Taxonomy" id="588602"/>
    <lineage>
        <taxon>Bacteria</taxon>
        <taxon>Pseudomonadati</taxon>
        <taxon>Pseudomonadota</taxon>
        <taxon>Alphaproteobacteria</taxon>
        <taxon>Rhodobacterales</taxon>
        <taxon>Roseobacteraceae</taxon>
        <taxon>Celeribacter</taxon>
    </lineage>
</organism>
<dbReference type="Proteomes" id="UP000199630">
    <property type="component" value="Unassembled WGS sequence"/>
</dbReference>
<keyword evidence="1" id="KW-0548">Nucleotidyltransferase</keyword>
<evidence type="ECO:0000313" key="1">
    <source>
        <dbReference type="EMBL" id="SFI91539.1"/>
    </source>
</evidence>
<dbReference type="GO" id="GO:0016779">
    <property type="term" value="F:nucleotidyltransferase activity"/>
    <property type="evidence" value="ECO:0007669"/>
    <property type="project" value="UniProtKB-KW"/>
</dbReference>
<protein>
    <submittedName>
        <fullName evidence="1">Molybdenum cofactor cytidylyltransferase</fullName>
    </submittedName>
</protein>
<proteinExistence type="predicted"/>
<dbReference type="Gene3D" id="3.40.980.10">
    <property type="entry name" value="MoaB/Mog-like domain"/>
    <property type="match status" value="1"/>
</dbReference>